<feature type="compositionally biased region" description="Low complexity" evidence="4">
    <location>
        <begin position="1183"/>
        <end position="1199"/>
    </location>
</feature>
<proteinExistence type="predicted"/>
<evidence type="ECO:0000313" key="7">
    <source>
        <dbReference type="EMBL" id="GAA0163973.1"/>
    </source>
</evidence>
<feature type="region of interest" description="Disordered" evidence="4">
    <location>
        <begin position="1180"/>
        <end position="1232"/>
    </location>
</feature>
<dbReference type="PROSITE" id="PS51319">
    <property type="entry name" value="TFIIS_N"/>
    <property type="match status" value="1"/>
</dbReference>
<evidence type="ECO:0000313" key="8">
    <source>
        <dbReference type="Proteomes" id="UP001454036"/>
    </source>
</evidence>
<protein>
    <submittedName>
        <fullName evidence="7">Uncharacterized protein</fullName>
    </submittedName>
</protein>
<keyword evidence="8" id="KW-1185">Reference proteome</keyword>
<dbReference type="InterPro" id="IPR017923">
    <property type="entry name" value="TFIIS_N"/>
</dbReference>
<dbReference type="CDD" id="cd00183">
    <property type="entry name" value="TFIIS_I"/>
    <property type="match status" value="1"/>
</dbReference>
<dbReference type="Pfam" id="PF08711">
    <property type="entry name" value="Med26"/>
    <property type="match status" value="1"/>
</dbReference>
<dbReference type="PANTHER" id="PTHR46548">
    <property type="entry name" value="BAH AND TFIIS DOMAIN-CONTAINING PROTEIN-RELATED"/>
    <property type="match status" value="1"/>
</dbReference>
<feature type="compositionally biased region" description="Polar residues" evidence="4">
    <location>
        <begin position="190"/>
        <end position="207"/>
    </location>
</feature>
<evidence type="ECO:0000256" key="2">
    <source>
        <dbReference type="ARBA" id="ARBA00023242"/>
    </source>
</evidence>
<feature type="compositionally biased region" description="Basic and acidic residues" evidence="4">
    <location>
        <begin position="952"/>
        <end position="961"/>
    </location>
</feature>
<dbReference type="EMBL" id="BAABME010004909">
    <property type="protein sequence ID" value="GAA0163973.1"/>
    <property type="molecule type" value="Genomic_DNA"/>
</dbReference>
<accession>A0AAV3QJW1</accession>
<evidence type="ECO:0000256" key="4">
    <source>
        <dbReference type="SAM" id="MobiDB-lite"/>
    </source>
</evidence>
<feature type="compositionally biased region" description="Basic and acidic residues" evidence="4">
    <location>
        <begin position="1215"/>
        <end position="1232"/>
    </location>
</feature>
<dbReference type="GO" id="GO:0003682">
    <property type="term" value="F:chromatin binding"/>
    <property type="evidence" value="ECO:0007669"/>
    <property type="project" value="InterPro"/>
</dbReference>
<reference evidence="7 8" key="1">
    <citation type="submission" date="2024-01" db="EMBL/GenBank/DDBJ databases">
        <title>The complete chloroplast genome sequence of Lithospermum erythrorhizon: insights into the phylogenetic relationship among Boraginaceae species and the maternal lineages of purple gromwells.</title>
        <authorList>
            <person name="Okada T."/>
            <person name="Watanabe K."/>
        </authorList>
    </citation>
    <scope>NUCLEOTIDE SEQUENCE [LARGE SCALE GENOMIC DNA]</scope>
</reference>
<feature type="region of interest" description="Disordered" evidence="4">
    <location>
        <begin position="1071"/>
        <end position="1092"/>
    </location>
</feature>
<feature type="compositionally biased region" description="Polar residues" evidence="4">
    <location>
        <begin position="555"/>
        <end position="577"/>
    </location>
</feature>
<feature type="compositionally biased region" description="Polar residues" evidence="4">
    <location>
        <begin position="1303"/>
        <end position="1313"/>
    </location>
</feature>
<dbReference type="PANTHER" id="PTHR46548:SF1">
    <property type="entry name" value="BAH AND TFIIS DOMAIN-CONTAINING PROTEIN-RELATED"/>
    <property type="match status" value="1"/>
</dbReference>
<feature type="region of interest" description="Disordered" evidence="4">
    <location>
        <begin position="174"/>
        <end position="239"/>
    </location>
</feature>
<feature type="domain" description="TFIIS N-terminal" evidence="6">
    <location>
        <begin position="313"/>
        <end position="399"/>
    </location>
</feature>
<evidence type="ECO:0000259" key="5">
    <source>
        <dbReference type="PROSITE" id="PS51038"/>
    </source>
</evidence>
<feature type="region of interest" description="Disordered" evidence="4">
    <location>
        <begin position="1010"/>
        <end position="1050"/>
    </location>
</feature>
<dbReference type="InterPro" id="IPR035441">
    <property type="entry name" value="TFIIS/LEDGF_dom_sf"/>
</dbReference>
<dbReference type="Pfam" id="PF01426">
    <property type="entry name" value="BAH"/>
    <property type="match status" value="1"/>
</dbReference>
<name>A0AAV3QJW1_LITER</name>
<dbReference type="SUPFAM" id="SSF47676">
    <property type="entry name" value="Conserved domain common to transcription factors TFIIS, elongin A, CRSP70"/>
    <property type="match status" value="1"/>
</dbReference>
<feature type="region of interest" description="Disordered" evidence="4">
    <location>
        <begin position="1530"/>
        <end position="1549"/>
    </location>
</feature>
<dbReference type="InterPro" id="IPR043151">
    <property type="entry name" value="BAH_sf"/>
</dbReference>
<feature type="compositionally biased region" description="Basic and acidic residues" evidence="4">
    <location>
        <begin position="628"/>
        <end position="645"/>
    </location>
</feature>
<feature type="compositionally biased region" description="Basic and acidic residues" evidence="4">
    <location>
        <begin position="216"/>
        <end position="235"/>
    </location>
</feature>
<comment type="caution">
    <text evidence="7">The sequence shown here is derived from an EMBL/GenBank/DDBJ whole genome shotgun (WGS) entry which is preliminary data.</text>
</comment>
<evidence type="ECO:0000259" key="6">
    <source>
        <dbReference type="PROSITE" id="PS51319"/>
    </source>
</evidence>
<comment type="subcellular location">
    <subcellularLocation>
        <location evidence="1 3">Nucleus</location>
    </subcellularLocation>
</comment>
<feature type="region of interest" description="Disordered" evidence="4">
    <location>
        <begin position="864"/>
        <end position="887"/>
    </location>
</feature>
<sequence>MHGSLLREGEGEAHRRRIWHMPSPKSVSDRFLKDGRTICVGDCALFKPPQESPPFIGIIRGLIYDKENNLLLHVNWLYRQADLKLGKGILLESTPNEIFYSFHKDKVPAASLLHPCKVAFLPKGVELPSGTFAFVCRQVYDIESNRLWWLTDQDYVNELQEEVDQLLYKMRKEMPGTVPTDGRSLKPINGPTSTSQLRPGSDSMQNHSHGKGKKRERGDHYNDPLKHESSIKMEDASSGLLRTQSSLRSDIAKITEKGGLVDSDGVDKLVHLMRPDKVETKMDLGTCSILAGVIAATDKFECLNRFVQLRGLPVLDEWLQNIHKGKTGSGSNLKDGDKFVEEFLLVLLSALDKLPVNLNALQMCNIGKSVNLLSKHKNLEIQKKAKSLVDTWKKRVEAEFNIMDAKSGSNQSMTWPSKSCLPEASHGGVSVGSGDMAAKSAVTQLSSSKRSLNKPSSGEATKSASSSSGPAKNVSSPTSVRDGQPKTIAGGSSEIPPAAKDNRSSSSSQSHNYGQSLSVKEDAKSPTAGTSSVKVSSRSRNRKSVSSGRQRDSSNKNSSLQRISASEKTTHSGLSSQKTHDPPGLEGSSTHKLIVKIPNVGRSPVRSAGGGSVEDHSALSGPATSPVLDEKHDQSELNGKPRSDICLEDSYSDVNVGCWRNNDPKDIAPGPDNADPVSFSLPHEYQTRNAIDVKKSTEISEASSESSVNKLKPGTSQNGSICSNFRSMNALIESCVKYSEGNTPPSIGDDVGMNLLASVAAGEMTKSDLVSPLDSPQRNSFTEEAQTADDARSKSSSGNGEQDLDDKKKVVTLTWPMDGHQAIYAPPGFDRAKKPSSSCENKLDSMLVKCSKSCTDPSTAAADEMKGLTSSAPVNMEDKLGDGERSRSLCEDKASVCQGADENVCDKPSGSLEGDSKAILNEVNADVKVAMSSSGALLKEEAKQNVSKPSTHKCDNIDSRPKLPGGGEVVSVHVSENDVGAENVGKLKVTSADENISKNFVSECERDKLAKDALPGGDQGMVQLDSAGTGPSRNSSECGDENKPSLECPQDDLRYAEERELKVPIVDAEEKECASMTEASSSSGGPDTNSKMNFDLNEGFIVDDGRCGEQTPVTAPVCSSNIQIINLMPVTASSLVTVTAAAKGPFVPPEDLLRSKGTLGWKGSAATSAFRPAEPRKILHAPSGSASISSTDASTSKSGRAPLDFDLNVPDEGILEEKASRDSDAGDQDIPRPGRCLVGFDLDLNQTDESSDVGLCSASNVPGLEPVSMAAVKPMMMGGVAMNDPRRDFDLNFGPSADDTEAEQSSSHQQARDSINTQPLIAGIRMNSAEVGNYGSWFPPANSFTTVTHPSILPDRSQPAVVPSGVPGRLLGPGGTPFTSDVFRGSVLSSSPALPFPQNPFQIPVYPVGAPFPLHSASFSVGPSSFIDPSTGARLFPPPSSAQLMAQAEGISSQYPRPYTISHPEGNSFNSAESKWGKQGLDLNAGIRSMDVEGRAEVIPVASNRNSMARSQSVPEEQAKIYQIGGGGLKRREFDRGWDNDNFRAKRPS</sequence>
<feature type="compositionally biased region" description="Basic and acidic residues" evidence="4">
    <location>
        <begin position="876"/>
        <end position="887"/>
    </location>
</feature>
<evidence type="ECO:0000256" key="1">
    <source>
        <dbReference type="ARBA" id="ARBA00004123"/>
    </source>
</evidence>
<feature type="region of interest" description="Disordered" evidence="4">
    <location>
        <begin position="768"/>
        <end position="807"/>
    </location>
</feature>
<dbReference type="Proteomes" id="UP001454036">
    <property type="component" value="Unassembled WGS sequence"/>
</dbReference>
<feature type="region of interest" description="Disordered" evidence="4">
    <location>
        <begin position="696"/>
        <end position="719"/>
    </location>
</feature>
<feature type="compositionally biased region" description="Polar residues" evidence="4">
    <location>
        <begin position="774"/>
        <end position="785"/>
    </location>
</feature>
<feature type="compositionally biased region" description="Polar residues" evidence="4">
    <location>
        <begin position="407"/>
        <end position="417"/>
    </location>
</feature>
<dbReference type="Gene3D" id="1.20.930.10">
    <property type="entry name" value="Conserved domain common to transcription factors TFIIS, elongin A, CRSP70"/>
    <property type="match status" value="1"/>
</dbReference>
<feature type="region of interest" description="Disordered" evidence="4">
    <location>
        <begin position="1287"/>
        <end position="1313"/>
    </location>
</feature>
<feature type="compositionally biased region" description="Low complexity" evidence="4">
    <location>
        <begin position="504"/>
        <end position="518"/>
    </location>
</feature>
<organism evidence="7 8">
    <name type="scientific">Lithospermum erythrorhizon</name>
    <name type="common">Purple gromwell</name>
    <name type="synonym">Lithospermum officinale var. erythrorhizon</name>
    <dbReference type="NCBI Taxonomy" id="34254"/>
    <lineage>
        <taxon>Eukaryota</taxon>
        <taxon>Viridiplantae</taxon>
        <taxon>Streptophyta</taxon>
        <taxon>Embryophyta</taxon>
        <taxon>Tracheophyta</taxon>
        <taxon>Spermatophyta</taxon>
        <taxon>Magnoliopsida</taxon>
        <taxon>eudicotyledons</taxon>
        <taxon>Gunneridae</taxon>
        <taxon>Pentapetalae</taxon>
        <taxon>asterids</taxon>
        <taxon>lamiids</taxon>
        <taxon>Boraginales</taxon>
        <taxon>Boraginaceae</taxon>
        <taxon>Boraginoideae</taxon>
        <taxon>Lithospermeae</taxon>
        <taxon>Lithospermum</taxon>
    </lineage>
</organism>
<feature type="compositionally biased region" description="Low complexity" evidence="4">
    <location>
        <begin position="445"/>
        <end position="477"/>
    </location>
</feature>
<dbReference type="Gene3D" id="2.30.30.490">
    <property type="match status" value="1"/>
</dbReference>
<dbReference type="InterPro" id="IPR001025">
    <property type="entry name" value="BAH_dom"/>
</dbReference>
<feature type="compositionally biased region" description="Polar residues" evidence="4">
    <location>
        <begin position="1077"/>
        <end position="1092"/>
    </location>
</feature>
<feature type="domain" description="BAH" evidence="5">
    <location>
        <begin position="36"/>
        <end position="151"/>
    </location>
</feature>
<dbReference type="SMART" id="SM00439">
    <property type="entry name" value="BAH"/>
    <property type="match status" value="1"/>
</dbReference>
<dbReference type="SMART" id="SM00509">
    <property type="entry name" value="TFS2N"/>
    <property type="match status" value="1"/>
</dbReference>
<keyword evidence="2 3" id="KW-0539">Nucleus</keyword>
<gene>
    <name evidence="7" type="ORF">LIER_19716</name>
</gene>
<evidence type="ECO:0000256" key="3">
    <source>
        <dbReference type="PROSITE-ProRule" id="PRU00649"/>
    </source>
</evidence>
<feature type="region of interest" description="Disordered" evidence="4">
    <location>
        <begin position="940"/>
        <end position="969"/>
    </location>
</feature>
<dbReference type="PROSITE" id="PS51038">
    <property type="entry name" value="BAH"/>
    <property type="match status" value="1"/>
</dbReference>
<dbReference type="InterPro" id="IPR003617">
    <property type="entry name" value="TFIIS/CRSP70_N_sub"/>
</dbReference>
<feature type="region of interest" description="Disordered" evidence="4">
    <location>
        <begin position="407"/>
        <end position="646"/>
    </location>
</feature>
<dbReference type="GO" id="GO:0005634">
    <property type="term" value="C:nucleus"/>
    <property type="evidence" value="ECO:0007669"/>
    <property type="project" value="UniProtKB-SubCell"/>
</dbReference>